<dbReference type="CDD" id="cd09272">
    <property type="entry name" value="RNase_HI_RT_Ty1"/>
    <property type="match status" value="1"/>
</dbReference>
<dbReference type="SUPFAM" id="SSF56672">
    <property type="entry name" value="DNA/RNA polymerases"/>
    <property type="match status" value="1"/>
</dbReference>
<gene>
    <name evidence="2" type="ORF">FSB_LOCUS3343</name>
</gene>
<sequence length="283" mass="31798">MKPSLSLLPCPPSTVLSKFGGTALSDPSTYRSIVGSLQYLSLTRPDLAFAVNKVCQYMSHPTEDHWSAVKRILRYLKHTIHHGLLLHRTTTFSLQAFSDADWASCPDDRRSTTGYCIYLGRNLISWSSRKQRTVSRSSTESEYRAIAHASTEILWLQSLLIELGMKSTIPPVLWCDNIGATYLTANPLFHARTKHIEIDVHFVRDLVSTKALTIRFISSKDQVADTFTKPLPTPKFNVLRDTLNVRELPLRLRGPIKTNSPDELQASDKHKPAVITEANSPNS</sequence>
<protein>
    <recommendedName>
        <fullName evidence="3">Reverse transcriptase Ty1/copia-type domain-containing protein</fullName>
    </recommendedName>
</protein>
<dbReference type="AlphaFoldDB" id="A0A2N9EL62"/>
<dbReference type="PANTHER" id="PTHR11439:SF450">
    <property type="entry name" value="REVERSE TRANSCRIPTASE TY1_COPIA-TYPE DOMAIN-CONTAINING PROTEIN"/>
    <property type="match status" value="1"/>
</dbReference>
<organism evidence="2">
    <name type="scientific">Fagus sylvatica</name>
    <name type="common">Beechnut</name>
    <dbReference type="NCBI Taxonomy" id="28930"/>
    <lineage>
        <taxon>Eukaryota</taxon>
        <taxon>Viridiplantae</taxon>
        <taxon>Streptophyta</taxon>
        <taxon>Embryophyta</taxon>
        <taxon>Tracheophyta</taxon>
        <taxon>Spermatophyta</taxon>
        <taxon>Magnoliopsida</taxon>
        <taxon>eudicotyledons</taxon>
        <taxon>Gunneridae</taxon>
        <taxon>Pentapetalae</taxon>
        <taxon>rosids</taxon>
        <taxon>fabids</taxon>
        <taxon>Fagales</taxon>
        <taxon>Fagaceae</taxon>
        <taxon>Fagus</taxon>
    </lineage>
</organism>
<dbReference type="InterPro" id="IPR043502">
    <property type="entry name" value="DNA/RNA_pol_sf"/>
</dbReference>
<evidence type="ECO:0008006" key="3">
    <source>
        <dbReference type="Google" id="ProtNLM"/>
    </source>
</evidence>
<feature type="region of interest" description="Disordered" evidence="1">
    <location>
        <begin position="254"/>
        <end position="283"/>
    </location>
</feature>
<proteinExistence type="predicted"/>
<evidence type="ECO:0000256" key="1">
    <source>
        <dbReference type="SAM" id="MobiDB-lite"/>
    </source>
</evidence>
<dbReference type="EMBL" id="OIVN01000161">
    <property type="protein sequence ID" value="SPC75461.1"/>
    <property type="molecule type" value="Genomic_DNA"/>
</dbReference>
<accession>A0A2N9EL62</accession>
<evidence type="ECO:0000313" key="2">
    <source>
        <dbReference type="EMBL" id="SPC75461.1"/>
    </source>
</evidence>
<dbReference type="PANTHER" id="PTHR11439">
    <property type="entry name" value="GAG-POL-RELATED RETROTRANSPOSON"/>
    <property type="match status" value="1"/>
</dbReference>
<name>A0A2N9EL62_FAGSY</name>
<reference evidence="2" key="1">
    <citation type="submission" date="2018-02" db="EMBL/GenBank/DDBJ databases">
        <authorList>
            <person name="Cohen D.B."/>
            <person name="Kent A.D."/>
        </authorList>
    </citation>
    <scope>NUCLEOTIDE SEQUENCE</scope>
</reference>